<proteinExistence type="predicted"/>
<accession>A0ABV8GU13</accession>
<dbReference type="EMBL" id="JBHSAO010000002">
    <property type="protein sequence ID" value="MFC4023358.1"/>
    <property type="molecule type" value="Genomic_DNA"/>
</dbReference>
<gene>
    <name evidence="1" type="ORF">ACFOUV_05915</name>
</gene>
<sequence>MTLENDYFKDSIRTLSKVKGVPPRKTRFTKNDNFITISIKNESENGIDINCFKVIDIIYSLIGPAKTKFSQTIFTFPNTERIDKINISFEENDYKTLINTLFNKNT</sequence>
<dbReference type="Proteomes" id="UP001595772">
    <property type="component" value="Unassembled WGS sequence"/>
</dbReference>
<protein>
    <submittedName>
        <fullName evidence="1">Uncharacterized protein</fullName>
    </submittedName>
</protein>
<reference evidence="2" key="1">
    <citation type="journal article" date="2019" name="Int. J. Syst. Evol. Microbiol.">
        <title>The Global Catalogue of Microorganisms (GCM) 10K type strain sequencing project: providing services to taxonomists for standard genome sequencing and annotation.</title>
        <authorList>
            <consortium name="The Broad Institute Genomics Platform"/>
            <consortium name="The Broad Institute Genome Sequencing Center for Infectious Disease"/>
            <person name="Wu L."/>
            <person name="Ma J."/>
        </authorList>
    </citation>
    <scope>NUCLEOTIDE SEQUENCE [LARGE SCALE GENOMIC DNA]</scope>
    <source>
        <strain evidence="2">IBRC-M 10703</strain>
    </source>
</reference>
<evidence type="ECO:0000313" key="2">
    <source>
        <dbReference type="Proteomes" id="UP001595772"/>
    </source>
</evidence>
<keyword evidence="2" id="KW-1185">Reference proteome</keyword>
<comment type="caution">
    <text evidence="1">The sequence shown here is derived from an EMBL/GenBank/DDBJ whole genome shotgun (WGS) entry which is preliminary data.</text>
</comment>
<dbReference type="RefSeq" id="WP_379495864.1">
    <property type="nucleotide sequence ID" value="NZ_JBHSAO010000002.1"/>
</dbReference>
<evidence type="ECO:0000313" key="1">
    <source>
        <dbReference type="EMBL" id="MFC4023358.1"/>
    </source>
</evidence>
<organism evidence="1 2">
    <name type="scientific">Oceanobacillus longus</name>
    <dbReference type="NCBI Taxonomy" id="930120"/>
    <lineage>
        <taxon>Bacteria</taxon>
        <taxon>Bacillati</taxon>
        <taxon>Bacillota</taxon>
        <taxon>Bacilli</taxon>
        <taxon>Bacillales</taxon>
        <taxon>Bacillaceae</taxon>
        <taxon>Oceanobacillus</taxon>
    </lineage>
</organism>
<name>A0ABV8GU13_9BACI</name>